<proteinExistence type="predicted"/>
<reference evidence="1" key="1">
    <citation type="journal article" date="2020" name="Nature">
        <title>Giant virus diversity and host interactions through global metagenomics.</title>
        <authorList>
            <person name="Schulz F."/>
            <person name="Roux S."/>
            <person name="Paez-Espino D."/>
            <person name="Jungbluth S."/>
            <person name="Walsh D.A."/>
            <person name="Denef V.J."/>
            <person name="McMahon K.D."/>
            <person name="Konstantinidis K.T."/>
            <person name="Eloe-Fadrosh E.A."/>
            <person name="Kyrpides N.C."/>
            <person name="Woyke T."/>
        </authorList>
    </citation>
    <scope>NUCLEOTIDE SEQUENCE</scope>
    <source>
        <strain evidence="1">GVMAG-S-1029409-49</strain>
    </source>
</reference>
<evidence type="ECO:0000313" key="1">
    <source>
        <dbReference type="EMBL" id="QHU35473.1"/>
    </source>
</evidence>
<dbReference type="AlphaFoldDB" id="A0A6C0LYU5"/>
<sequence length="82" mass="9142">MRYVVDWATNDPLIRRILMPYGIGCGYGGGVWSDYYSAIIAMANKTSVSMGCVRTDKLRLTLRCGILHTSKVCSIPQRNVNL</sequence>
<protein>
    <submittedName>
        <fullName evidence="1">Uncharacterized protein</fullName>
    </submittedName>
</protein>
<name>A0A6C0LYU5_9ZZZZ</name>
<dbReference type="EMBL" id="MN740609">
    <property type="protein sequence ID" value="QHU35473.1"/>
    <property type="molecule type" value="Genomic_DNA"/>
</dbReference>
<accession>A0A6C0LYU5</accession>
<organism evidence="1">
    <name type="scientific">viral metagenome</name>
    <dbReference type="NCBI Taxonomy" id="1070528"/>
    <lineage>
        <taxon>unclassified sequences</taxon>
        <taxon>metagenomes</taxon>
        <taxon>organismal metagenomes</taxon>
    </lineage>
</organism>